<dbReference type="Proteomes" id="UP001207654">
    <property type="component" value="Unassembled WGS sequence"/>
</dbReference>
<reference evidence="2 3" key="1">
    <citation type="submission" date="2022-11" db="EMBL/GenBank/DDBJ databases">
        <title>Minimal conservation of predation-associated metabolite biosynthetic gene clusters underscores biosynthetic potential of Myxococcota including descriptions for ten novel species: Archangium lansinium sp. nov., Myxococcus landrumus sp. nov., Nannocystis bai.</title>
        <authorList>
            <person name="Ahearne A."/>
            <person name="Stevens C."/>
            <person name="Phillips K."/>
        </authorList>
    </citation>
    <scope>NUCLEOTIDE SEQUENCE [LARGE SCALE GENOMIC DNA]</scope>
    <source>
        <strain evidence="2 3">MIWBW</strain>
    </source>
</reference>
<keyword evidence="3" id="KW-1185">Reference proteome</keyword>
<dbReference type="Gene3D" id="1.25.10.10">
    <property type="entry name" value="Leucine-rich Repeat Variant"/>
    <property type="match status" value="2"/>
</dbReference>
<name>A0ABT3ZWC4_9BACT</name>
<dbReference type="InterPro" id="IPR016024">
    <property type="entry name" value="ARM-type_fold"/>
</dbReference>
<gene>
    <name evidence="2" type="ORF">OV287_04375</name>
</gene>
<evidence type="ECO:0000313" key="2">
    <source>
        <dbReference type="EMBL" id="MCY1073712.1"/>
    </source>
</evidence>
<comment type="caution">
    <text evidence="2">The sequence shown here is derived from an EMBL/GenBank/DDBJ whole genome shotgun (WGS) entry which is preliminary data.</text>
</comment>
<evidence type="ECO:0000313" key="3">
    <source>
        <dbReference type="Proteomes" id="UP001207654"/>
    </source>
</evidence>
<dbReference type="SUPFAM" id="SSF48371">
    <property type="entry name" value="ARM repeat"/>
    <property type="match status" value="1"/>
</dbReference>
<dbReference type="InterPro" id="IPR011989">
    <property type="entry name" value="ARM-like"/>
</dbReference>
<feature type="chain" id="PRO_5045721566" evidence="1">
    <location>
        <begin position="26"/>
        <end position="329"/>
    </location>
</feature>
<keyword evidence="1" id="KW-0732">Signal</keyword>
<protein>
    <submittedName>
        <fullName evidence="2">HEAT repeat domain-containing protein</fullName>
    </submittedName>
</protein>
<accession>A0ABT3ZWC4</accession>
<evidence type="ECO:0000256" key="1">
    <source>
        <dbReference type="SAM" id="SignalP"/>
    </source>
</evidence>
<organism evidence="2 3">
    <name type="scientific">Archangium lansingense</name>
    <dbReference type="NCBI Taxonomy" id="2995310"/>
    <lineage>
        <taxon>Bacteria</taxon>
        <taxon>Pseudomonadati</taxon>
        <taxon>Myxococcota</taxon>
        <taxon>Myxococcia</taxon>
        <taxon>Myxococcales</taxon>
        <taxon>Cystobacterineae</taxon>
        <taxon>Archangiaceae</taxon>
        <taxon>Archangium</taxon>
    </lineage>
</organism>
<dbReference type="RefSeq" id="WP_267532709.1">
    <property type="nucleotide sequence ID" value="NZ_JAPNKA010000001.1"/>
</dbReference>
<proteinExistence type="predicted"/>
<dbReference type="EMBL" id="JAPNKA010000001">
    <property type="protein sequence ID" value="MCY1073712.1"/>
    <property type="molecule type" value="Genomic_DNA"/>
</dbReference>
<feature type="signal peptide" evidence="1">
    <location>
        <begin position="1"/>
        <end position="25"/>
    </location>
</feature>
<sequence>MNRSPRWRVALLASAAWLLPATASAAGSNEPPLQQTTCSFSGMVDELRAALKTGSPAYRKYVKERLKMAARLMPADQLLAAVHQERDPDVLEALGGALAGKASFSEDTSLIQPLLTRAASDADPALRAAAVRGLKGTGSVDAMGKNGNVVTYEQLIRDSAPEVRQAVVENLVHESAKVYFGHDKTVSETAVATALASKDPEAAAKLLSEVSMERVGHDTVERLRGNLRTDHPGLRAASATALGGVPGAEATSTRQSLVELYRNEKDPAVRKAALQGIARLGMGSARATLESLRGVAPGLDPEIDAWQSALGLGLQEWHLLLREKERIRK</sequence>